<keyword evidence="2" id="KW-0812">Transmembrane</keyword>
<keyword evidence="2" id="KW-1133">Transmembrane helix</keyword>
<evidence type="ECO:0000313" key="3">
    <source>
        <dbReference type="EMBL" id="MBS2962908.1"/>
    </source>
</evidence>
<organism evidence="3 4">
    <name type="scientific">Actinocrinis puniceicyclus</name>
    <dbReference type="NCBI Taxonomy" id="977794"/>
    <lineage>
        <taxon>Bacteria</taxon>
        <taxon>Bacillati</taxon>
        <taxon>Actinomycetota</taxon>
        <taxon>Actinomycetes</taxon>
        <taxon>Catenulisporales</taxon>
        <taxon>Actinospicaceae</taxon>
        <taxon>Actinocrinis</taxon>
    </lineage>
</organism>
<dbReference type="Proteomes" id="UP000677913">
    <property type="component" value="Unassembled WGS sequence"/>
</dbReference>
<evidence type="ECO:0000256" key="2">
    <source>
        <dbReference type="SAM" id="Phobius"/>
    </source>
</evidence>
<dbReference type="AlphaFoldDB" id="A0A8J7WIJ7"/>
<feature type="transmembrane region" description="Helical" evidence="2">
    <location>
        <begin position="85"/>
        <end position="108"/>
    </location>
</feature>
<dbReference type="RefSeq" id="WP_211466087.1">
    <property type="nucleotide sequence ID" value="NZ_JAGSXH010000017.1"/>
</dbReference>
<gene>
    <name evidence="3" type="ORF">KGA66_07630</name>
</gene>
<proteinExistence type="predicted"/>
<accession>A0A8J7WIJ7</accession>
<name>A0A8J7WIJ7_9ACTN</name>
<keyword evidence="4" id="KW-1185">Reference proteome</keyword>
<feature type="compositionally biased region" description="Acidic residues" evidence="1">
    <location>
        <begin position="10"/>
        <end position="19"/>
    </location>
</feature>
<evidence type="ECO:0000313" key="4">
    <source>
        <dbReference type="Proteomes" id="UP000677913"/>
    </source>
</evidence>
<comment type="caution">
    <text evidence="3">The sequence shown here is derived from an EMBL/GenBank/DDBJ whole genome shotgun (WGS) entry which is preliminary data.</text>
</comment>
<feature type="compositionally biased region" description="Low complexity" evidence="1">
    <location>
        <begin position="33"/>
        <end position="45"/>
    </location>
</feature>
<sequence length="394" mass="41067">MGISEVEFLGSDDDAEPDEPGATGTVPDRRDAGTAPAGTTDTPTAHAEAAGSPRTRVETLGSEPPRRRLRFLDPVSQQRIAASRWVTPVTALLAALILAVGGGVFAVMRHQSQSTDEFSITMVSAQYTLRQDASGIDLMMAVQNTGATMVELTGVSIYQPGLIRFAQSGQAPGTAEYEAGAPGVSPLGVGTGITPVALAPKDVEVVAVPFRYDCSRSGEPPVTRTVSLGGFSSRGAFHALKVALPLTDATPWQGSDVLRTALCDRPSPQADLKITYNGIGDVLAELTPVRFNYSVTLTAPADTSVTVSSLSQDNPGISASTDPGLPVTVLDGQSVRLTISWRVMSCVIATSVHSVNGVQITATANQSVQTWDARLGPQFTKDLDAEISTVCSGG</sequence>
<keyword evidence="2" id="KW-0472">Membrane</keyword>
<feature type="region of interest" description="Disordered" evidence="1">
    <location>
        <begin position="1"/>
        <end position="65"/>
    </location>
</feature>
<dbReference type="EMBL" id="JAGSXH010000017">
    <property type="protein sequence ID" value="MBS2962908.1"/>
    <property type="molecule type" value="Genomic_DNA"/>
</dbReference>
<evidence type="ECO:0000256" key="1">
    <source>
        <dbReference type="SAM" id="MobiDB-lite"/>
    </source>
</evidence>
<reference evidence="3" key="1">
    <citation type="submission" date="2021-04" db="EMBL/GenBank/DDBJ databases">
        <title>Genome based classification of Actinospica acidithermotolerans sp. nov., an actinobacterium isolated from an Indonesian hot spring.</title>
        <authorList>
            <person name="Kusuma A.B."/>
            <person name="Putra K.E."/>
            <person name="Nafisah S."/>
            <person name="Loh J."/>
            <person name="Nouioui I."/>
            <person name="Goodfellow M."/>
        </authorList>
    </citation>
    <scope>NUCLEOTIDE SEQUENCE</scope>
    <source>
        <strain evidence="3">DSM 45618</strain>
    </source>
</reference>
<protein>
    <submittedName>
        <fullName evidence="3">Uncharacterized protein</fullName>
    </submittedName>
</protein>